<sequence>MKIIKKKIHPEYFDAVASGKKCYEFRVADFNVAEGDVLVLQEWDPSEKKYTGRELQKKISYVGKFTLDSFGQREALEKNGFYILSLE</sequence>
<dbReference type="Proteomes" id="UP000177797">
    <property type="component" value="Unassembled WGS sequence"/>
</dbReference>
<evidence type="ECO:0000313" key="2">
    <source>
        <dbReference type="EMBL" id="OHA34825.1"/>
    </source>
</evidence>
<comment type="caution">
    <text evidence="2">The sequence shown here is derived from an EMBL/GenBank/DDBJ whole genome shotgun (WGS) entry which is preliminary data.</text>
</comment>
<gene>
    <name evidence="2" type="ORF">A2938_02950</name>
</gene>
<organism evidence="2 3">
    <name type="scientific">Candidatus Taylorbacteria bacterium RIFCSPLOWO2_01_FULL_48_100</name>
    <dbReference type="NCBI Taxonomy" id="1802322"/>
    <lineage>
        <taxon>Bacteria</taxon>
        <taxon>Candidatus Tayloriibacteriota</taxon>
    </lineage>
</organism>
<evidence type="ECO:0000259" key="1">
    <source>
        <dbReference type="Pfam" id="PF12961"/>
    </source>
</evidence>
<dbReference type="Pfam" id="PF12961">
    <property type="entry name" value="DUF3850"/>
    <property type="match status" value="1"/>
</dbReference>
<proteinExistence type="predicted"/>
<dbReference type="AlphaFoldDB" id="A0A1G2NFF7"/>
<dbReference type="Gene3D" id="2.30.130.30">
    <property type="entry name" value="Hypothetical protein"/>
    <property type="match status" value="1"/>
</dbReference>
<accession>A0A1G2NFF7</accession>
<reference evidence="2 3" key="1">
    <citation type="journal article" date="2016" name="Nat. Commun.">
        <title>Thousands of microbial genomes shed light on interconnected biogeochemical processes in an aquifer system.</title>
        <authorList>
            <person name="Anantharaman K."/>
            <person name="Brown C.T."/>
            <person name="Hug L.A."/>
            <person name="Sharon I."/>
            <person name="Castelle C.J."/>
            <person name="Probst A.J."/>
            <person name="Thomas B.C."/>
            <person name="Singh A."/>
            <person name="Wilkins M.J."/>
            <person name="Karaoz U."/>
            <person name="Brodie E.L."/>
            <person name="Williams K.H."/>
            <person name="Hubbard S.S."/>
            <person name="Banfield J.F."/>
        </authorList>
    </citation>
    <scope>NUCLEOTIDE SEQUENCE [LARGE SCALE GENOMIC DNA]</scope>
</reference>
<feature type="domain" description="DUF3850" evidence="1">
    <location>
        <begin position="7"/>
        <end position="65"/>
    </location>
</feature>
<dbReference type="InterPro" id="IPR039440">
    <property type="entry name" value="DUF3850"/>
</dbReference>
<dbReference type="InterPro" id="IPR015947">
    <property type="entry name" value="PUA-like_sf"/>
</dbReference>
<dbReference type="EMBL" id="MHSA01000006">
    <property type="protein sequence ID" value="OHA34825.1"/>
    <property type="molecule type" value="Genomic_DNA"/>
</dbReference>
<evidence type="ECO:0000313" key="3">
    <source>
        <dbReference type="Proteomes" id="UP000177797"/>
    </source>
</evidence>
<protein>
    <recommendedName>
        <fullName evidence="1">DUF3850 domain-containing protein</fullName>
    </recommendedName>
</protein>
<name>A0A1G2NFF7_9BACT</name>
<dbReference type="SUPFAM" id="SSF88697">
    <property type="entry name" value="PUA domain-like"/>
    <property type="match status" value="1"/>
</dbReference>